<sequence length="584" mass="69199">MKYCYDNENYPNVTMKTDGIEVNFKYEFFENKNKCKMQNISLVCWNWFQISSKLFDKINKIKYEEKKKKKDQYNPYSTSLFSPYSPTNNSFSNLYYLQNEKTIKKIFKDYDFNSKYKLLNFNNVQFINSNGYSLETIMNNFKNIIQIKIQLPNKNKRIKDKLNEIKKVFSLEKNKDLSITLHLKNSIKLITNSVESLVPKEINLFYCDYLIFDRSKLNKNEMLVQLKFIEKMNPIQLHFRCSGIHLIDSFQPHHYFTKEFFNNCNRMKTFIFDGDFLDFQFLNMAIESSCSINTIKALFLFHDLQYHLEDPLFVNEIQYDNIFLNEAMYSNDSQPIPFKSFSCSNYESTIPYDHSYINYLNEFQKLCENIKKSKSIKHFNLSNFCSNSTLKCRENKLSKTKYKKNLTKTPDYNDPIDSNFLYKSFFNALEFNCSLTKLTISNWNFENQTDQLIDSLSKNKSITNLSLIDGTLNGDNDLPLVSKLLVSTRTNKICKLNVSFNNFSDIDQLIKIINDSEKSLNQLVILKINGFIKELNQDKLSYYDIWHYNMLVENEIQSKINSDIKNRNVIIRIYKSSSDKDICI</sequence>
<organism evidence="1 2">
    <name type="scientific">Dictyostelium firmibasis</name>
    <dbReference type="NCBI Taxonomy" id="79012"/>
    <lineage>
        <taxon>Eukaryota</taxon>
        <taxon>Amoebozoa</taxon>
        <taxon>Evosea</taxon>
        <taxon>Eumycetozoa</taxon>
        <taxon>Dictyostelia</taxon>
        <taxon>Dictyosteliales</taxon>
        <taxon>Dictyosteliaceae</taxon>
        <taxon>Dictyostelium</taxon>
    </lineage>
</organism>
<keyword evidence="2" id="KW-1185">Reference proteome</keyword>
<dbReference type="EMBL" id="JAVFKY010000001">
    <property type="protein sequence ID" value="KAK5582637.1"/>
    <property type="molecule type" value="Genomic_DNA"/>
</dbReference>
<evidence type="ECO:0000313" key="2">
    <source>
        <dbReference type="Proteomes" id="UP001344447"/>
    </source>
</evidence>
<protein>
    <submittedName>
        <fullName evidence="1">Uncharacterized protein</fullName>
    </submittedName>
</protein>
<proteinExistence type="predicted"/>
<evidence type="ECO:0000313" key="1">
    <source>
        <dbReference type="EMBL" id="KAK5582637.1"/>
    </source>
</evidence>
<dbReference type="SUPFAM" id="SSF52047">
    <property type="entry name" value="RNI-like"/>
    <property type="match status" value="1"/>
</dbReference>
<dbReference type="Proteomes" id="UP001344447">
    <property type="component" value="Unassembled WGS sequence"/>
</dbReference>
<comment type="caution">
    <text evidence="1">The sequence shown here is derived from an EMBL/GenBank/DDBJ whole genome shotgun (WGS) entry which is preliminary data.</text>
</comment>
<accession>A0AAN7YZV9</accession>
<reference evidence="1 2" key="1">
    <citation type="submission" date="2023-11" db="EMBL/GenBank/DDBJ databases">
        <title>Dfirmibasis_genome.</title>
        <authorList>
            <person name="Edelbroek B."/>
            <person name="Kjellin J."/>
            <person name="Jerlstrom-Hultqvist J."/>
            <person name="Soderbom F."/>
        </authorList>
    </citation>
    <scope>NUCLEOTIDE SEQUENCE [LARGE SCALE GENOMIC DNA]</scope>
    <source>
        <strain evidence="1 2">TNS-C-14</strain>
    </source>
</reference>
<name>A0AAN7YZV9_9MYCE</name>
<gene>
    <name evidence="1" type="ORF">RB653_004222</name>
</gene>
<dbReference type="AlphaFoldDB" id="A0AAN7YZV9"/>